<accession>A0A4V1MZY8</accession>
<dbReference type="InterPro" id="IPR058955">
    <property type="entry name" value="GAPS4b_N"/>
</dbReference>
<gene>
    <name evidence="2" type="ORF">EO244_11390</name>
</gene>
<dbReference type="AlphaFoldDB" id="A0A4V1MZY8"/>
<organism evidence="2 3">
    <name type="scientific">Ancylomarina salipaludis</name>
    <dbReference type="NCBI Taxonomy" id="2501299"/>
    <lineage>
        <taxon>Bacteria</taxon>
        <taxon>Pseudomonadati</taxon>
        <taxon>Bacteroidota</taxon>
        <taxon>Bacteroidia</taxon>
        <taxon>Marinilabiliales</taxon>
        <taxon>Marinifilaceae</taxon>
        <taxon>Ancylomarina</taxon>
    </lineage>
</organism>
<sequence length="377" mass="44411">MEKLDVNKHIPFGLTLQDVLNHPSITVSKLRSLLRQKGVFLEDYSPNNSYPLLLSMLLSPFEFEFIKENIRGKEKTQKITSRPLAWHNKENLIQVVPDKIDLKEILREAGSRHKIISQSNFAPVDHNPNKVRMQFKCRTNNYNSGWYRTTNEYEGEIVIEKVQDDDKTYLRMIYTSPETQNIADLGVKYLAKVFKEKKYTKPNTEVERILYNSFNNEERISFFLSLTDSSDIFDFQRATDLDIAPDRSKEMPAEVNKLMTGKVNILRINGENLHEHYLIKEKDNHQYIELAGIEAVYNFSYHAAEGNCVVWFGFDGYFKKRLTNIEFSINITTVNLKSEYSNVSKDKVRLFLLQEFEKFKMEKYNWLKYQKISNQYI</sequence>
<evidence type="ECO:0000313" key="3">
    <source>
        <dbReference type="Proteomes" id="UP000289703"/>
    </source>
</evidence>
<comment type="caution">
    <text evidence="2">The sequence shown here is derived from an EMBL/GenBank/DDBJ whole genome shotgun (WGS) entry which is preliminary data.</text>
</comment>
<dbReference type="OrthoDB" id="2680312at2"/>
<dbReference type="RefSeq" id="WP_129254802.1">
    <property type="nucleotide sequence ID" value="NZ_SAXA01000010.1"/>
</dbReference>
<dbReference type="Pfam" id="PF26110">
    <property type="entry name" value="GAPS4b_N"/>
    <property type="match status" value="1"/>
</dbReference>
<dbReference type="Proteomes" id="UP000289703">
    <property type="component" value="Unassembled WGS sequence"/>
</dbReference>
<dbReference type="EMBL" id="SAXA01000010">
    <property type="protein sequence ID" value="RXQ92147.1"/>
    <property type="molecule type" value="Genomic_DNA"/>
</dbReference>
<reference evidence="2 3" key="1">
    <citation type="submission" date="2019-01" db="EMBL/GenBank/DDBJ databases">
        <title>Ancylomarina salipaludis sp. nov., isolated from a salt marsh.</title>
        <authorList>
            <person name="Yoon J.-H."/>
        </authorList>
    </citation>
    <scope>NUCLEOTIDE SEQUENCE [LARGE SCALE GENOMIC DNA]</scope>
    <source>
        <strain evidence="2 3">SHSM-M15</strain>
    </source>
</reference>
<evidence type="ECO:0000259" key="1">
    <source>
        <dbReference type="Pfam" id="PF26110"/>
    </source>
</evidence>
<name>A0A4V1MZY8_9BACT</name>
<evidence type="ECO:0000313" key="2">
    <source>
        <dbReference type="EMBL" id="RXQ92147.1"/>
    </source>
</evidence>
<feature type="domain" description="GAPS4b N-terminal" evidence="1">
    <location>
        <begin position="15"/>
        <end position="76"/>
    </location>
</feature>
<keyword evidence="3" id="KW-1185">Reference proteome</keyword>
<proteinExistence type="predicted"/>
<protein>
    <recommendedName>
        <fullName evidence="1">GAPS4b N-terminal domain-containing protein</fullName>
    </recommendedName>
</protein>